<dbReference type="Proteomes" id="UP001231189">
    <property type="component" value="Unassembled WGS sequence"/>
</dbReference>
<dbReference type="GO" id="GO:0015031">
    <property type="term" value="P:protein transport"/>
    <property type="evidence" value="ECO:0007669"/>
    <property type="project" value="UniProtKB-KW"/>
</dbReference>
<protein>
    <recommendedName>
        <fullName evidence="3">t-SNARE coiled-coil homology domain-containing protein</fullName>
    </recommendedName>
</protein>
<gene>
    <name evidence="4" type="ORF">QYE76_064045</name>
</gene>
<feature type="domain" description="T-SNARE coiled-coil homology" evidence="3">
    <location>
        <begin position="43"/>
        <end position="96"/>
    </location>
</feature>
<evidence type="ECO:0000313" key="5">
    <source>
        <dbReference type="Proteomes" id="UP001231189"/>
    </source>
</evidence>
<sequence length="241" mass="26737">MEMEKEGEVRGGVMKMEKEGEVHGDVMKMDKEGEVHGDAMKMEVEEVDSKVQDVHDMVKEVRAEVEEEDPEVEEVDAQVEEADGEVEVTQGEVQELEDEFHRMYTTIQDLFQKVDRATNVGAGDSRFSARASYIRNTNLAIERRTTLESSCDGCLFPAMCRNCGVRGDSSIFRCLACSLPVPMDVVPCDVCGNPLLCDDYWCKDCAMIVGVGEDGVCSRCGRNTTSVAEDDNAFVADTEMD</sequence>
<proteinExistence type="predicted"/>
<dbReference type="PROSITE" id="PS50192">
    <property type="entry name" value="T_SNARE"/>
    <property type="match status" value="1"/>
</dbReference>
<dbReference type="Gene3D" id="1.10.287.1490">
    <property type="match status" value="1"/>
</dbReference>
<evidence type="ECO:0000256" key="1">
    <source>
        <dbReference type="ARBA" id="ARBA00022927"/>
    </source>
</evidence>
<dbReference type="EMBL" id="JAUUTY010000004">
    <property type="protein sequence ID" value="KAK1646240.1"/>
    <property type="molecule type" value="Genomic_DNA"/>
</dbReference>
<reference evidence="4" key="1">
    <citation type="submission" date="2023-07" db="EMBL/GenBank/DDBJ databases">
        <title>A chromosome-level genome assembly of Lolium multiflorum.</title>
        <authorList>
            <person name="Chen Y."/>
            <person name="Copetti D."/>
            <person name="Kolliker R."/>
            <person name="Studer B."/>
        </authorList>
    </citation>
    <scope>NUCLEOTIDE SEQUENCE</scope>
    <source>
        <strain evidence="4">02402/16</strain>
        <tissue evidence="4">Leaf</tissue>
    </source>
</reference>
<dbReference type="InterPro" id="IPR000727">
    <property type="entry name" value="T_SNARE_dom"/>
</dbReference>
<evidence type="ECO:0000259" key="3">
    <source>
        <dbReference type="PROSITE" id="PS50192"/>
    </source>
</evidence>
<comment type="caution">
    <text evidence="4">The sequence shown here is derived from an EMBL/GenBank/DDBJ whole genome shotgun (WGS) entry which is preliminary data.</text>
</comment>
<keyword evidence="1" id="KW-0653">Protein transport</keyword>
<keyword evidence="5" id="KW-1185">Reference proteome</keyword>
<evidence type="ECO:0000256" key="2">
    <source>
        <dbReference type="SAM" id="Coils"/>
    </source>
</evidence>
<dbReference type="AlphaFoldDB" id="A0AAD8S6S8"/>
<name>A0AAD8S6S8_LOLMU</name>
<feature type="coiled-coil region" evidence="2">
    <location>
        <begin position="72"/>
        <end position="99"/>
    </location>
</feature>
<keyword evidence="1" id="KW-0813">Transport</keyword>
<accession>A0AAD8S6S8</accession>
<evidence type="ECO:0000313" key="4">
    <source>
        <dbReference type="EMBL" id="KAK1646240.1"/>
    </source>
</evidence>
<keyword evidence="2" id="KW-0175">Coiled coil</keyword>
<organism evidence="4 5">
    <name type="scientific">Lolium multiflorum</name>
    <name type="common">Italian ryegrass</name>
    <name type="synonym">Lolium perenne subsp. multiflorum</name>
    <dbReference type="NCBI Taxonomy" id="4521"/>
    <lineage>
        <taxon>Eukaryota</taxon>
        <taxon>Viridiplantae</taxon>
        <taxon>Streptophyta</taxon>
        <taxon>Embryophyta</taxon>
        <taxon>Tracheophyta</taxon>
        <taxon>Spermatophyta</taxon>
        <taxon>Magnoliopsida</taxon>
        <taxon>Liliopsida</taxon>
        <taxon>Poales</taxon>
        <taxon>Poaceae</taxon>
        <taxon>BOP clade</taxon>
        <taxon>Pooideae</taxon>
        <taxon>Poodae</taxon>
        <taxon>Poeae</taxon>
        <taxon>Poeae Chloroplast Group 2 (Poeae type)</taxon>
        <taxon>Loliodinae</taxon>
        <taxon>Loliinae</taxon>
        <taxon>Lolium</taxon>
    </lineage>
</organism>